<dbReference type="PANTHER" id="PTHR33375:SF7">
    <property type="entry name" value="CHROMOSOME 2-PARTITIONING PROTEIN PARB-RELATED"/>
    <property type="match status" value="1"/>
</dbReference>
<protein>
    <recommendedName>
        <fullName evidence="2">ParB-like N-terminal domain-containing protein</fullName>
    </recommendedName>
</protein>
<dbReference type="Gene3D" id="1.10.10.2830">
    <property type="match status" value="1"/>
</dbReference>
<proteinExistence type="predicted"/>
<dbReference type="InterPro" id="IPR050336">
    <property type="entry name" value="Chromosome_partition/occlusion"/>
</dbReference>
<dbReference type="SUPFAM" id="SSF110849">
    <property type="entry name" value="ParB/Sulfiredoxin"/>
    <property type="match status" value="1"/>
</dbReference>
<dbReference type="SMART" id="SM00470">
    <property type="entry name" value="ParB"/>
    <property type="match status" value="1"/>
</dbReference>
<dbReference type="AlphaFoldDB" id="A0A073IWS9"/>
<dbReference type="EMBL" id="JAMD01000022">
    <property type="protein sequence ID" value="KEJ93921.1"/>
    <property type="molecule type" value="Genomic_DNA"/>
</dbReference>
<dbReference type="SUPFAM" id="SSF109709">
    <property type="entry name" value="KorB DNA-binding domain-like"/>
    <property type="match status" value="1"/>
</dbReference>
<dbReference type="Gene3D" id="3.90.1530.30">
    <property type="match status" value="1"/>
</dbReference>
<dbReference type="RefSeq" id="WP_037931166.1">
    <property type="nucleotide sequence ID" value="NZ_CP054599.1"/>
</dbReference>
<evidence type="ECO:0000259" key="2">
    <source>
        <dbReference type="SMART" id="SM00470"/>
    </source>
</evidence>
<dbReference type="InterPro" id="IPR041468">
    <property type="entry name" value="HTH_ParB/Spo0J"/>
</dbReference>
<dbReference type="InterPro" id="IPR003115">
    <property type="entry name" value="ParB_N"/>
</dbReference>
<evidence type="ECO:0000313" key="3">
    <source>
        <dbReference type="EMBL" id="KEJ93921.1"/>
    </source>
</evidence>
<accession>A0A073IWS9</accession>
<dbReference type="Pfam" id="PF02195">
    <property type="entry name" value="ParB_N"/>
    <property type="match status" value="1"/>
</dbReference>
<feature type="region of interest" description="Disordered" evidence="1">
    <location>
        <begin position="359"/>
        <end position="383"/>
    </location>
</feature>
<comment type="caution">
    <text evidence="3">The sequence shown here is derived from an EMBL/GenBank/DDBJ whole genome shotgun (WGS) entry which is preliminary data.</text>
</comment>
<dbReference type="Pfam" id="PF17762">
    <property type="entry name" value="HTH_ParB"/>
    <property type="match status" value="1"/>
</dbReference>
<evidence type="ECO:0000256" key="1">
    <source>
        <dbReference type="SAM" id="MobiDB-lite"/>
    </source>
</evidence>
<keyword evidence="4" id="KW-1185">Reference proteome</keyword>
<sequence length="614" mass="67141">MNIQAPIDAVRWIPLAELKISALNTRAAPPEAEIDQLTDSLRVSGLLTNLIGLQTDTGVEIVAGGRRLRGLNKLTGDDVIDPIPVLVTDDPATAQAWAGAETHARVDHHPADEIRAYAAMAKLGRTPEDIARAFAKPVRHVRGRLALAALPAPALMALRENRISLDMAKALTQSLDDTARLERVLKAVLAGELRGHQIIHALRDGRIEATDRRAVFVGLDTYRGEGGALTENLFDDETLLHDGDLLDRLFRHKLDLAVEAEAAHSGWAFVLPVYEDAYLGYRQTDGFERIYRVPVELPEADQDERDRLEELEEDGSLDEEGYSTLQSLRARAKGDYEPEDIETAGVWLYVNDKGELKVSDAFRPKPGKSPTGADGNGIDKTTTRQPPVAQAAIEDLHRIQTLALQTALVDKPELLLDLLAYQVEAQLPTYAALLAVTLSDQSIIPEKHDAADSALILDKRLTETSNASGKPAPADMAADFAAFRAKGKKHRNTVLAQHLARTVQRPQHSTALLGAMLAADLSIDIRKTWTPDAPIYFSRCSQTHLVDHFVALTGLTRDDERVQAFAAQGKGHKVKDLHGLLHDLSVREAMGLGRADTARIDSWLPPEIAPGNRA</sequence>
<dbReference type="GeneID" id="68869765"/>
<dbReference type="GO" id="GO:0005694">
    <property type="term" value="C:chromosome"/>
    <property type="evidence" value="ECO:0007669"/>
    <property type="project" value="TreeGrafter"/>
</dbReference>
<dbReference type="Proteomes" id="UP000027746">
    <property type="component" value="Unassembled WGS sequence"/>
</dbReference>
<gene>
    <name evidence="3" type="ORF">SUH3_12100</name>
</gene>
<dbReference type="PANTHER" id="PTHR33375">
    <property type="entry name" value="CHROMOSOME-PARTITIONING PROTEIN PARB-RELATED"/>
    <property type="match status" value="1"/>
</dbReference>
<feature type="domain" description="ParB-like N-terminal" evidence="2">
    <location>
        <begin position="11"/>
        <end position="103"/>
    </location>
</feature>
<reference evidence="3 4" key="1">
    <citation type="submission" date="2014-01" db="EMBL/GenBank/DDBJ databases">
        <title>Sulfitobacter sp. H3 (MCCC 1A00686) Genome Sequencing.</title>
        <authorList>
            <person name="Lai Q."/>
            <person name="Hong Z."/>
        </authorList>
    </citation>
    <scope>NUCLEOTIDE SEQUENCE [LARGE SCALE GENOMIC DNA]</scope>
    <source>
        <strain evidence="3 4">H3</strain>
    </source>
</reference>
<dbReference type="InterPro" id="IPR036086">
    <property type="entry name" value="ParB/Sulfiredoxin_sf"/>
</dbReference>
<evidence type="ECO:0000313" key="4">
    <source>
        <dbReference type="Proteomes" id="UP000027746"/>
    </source>
</evidence>
<organism evidence="3 4">
    <name type="scientific">Pseudosulfitobacter pseudonitzschiae</name>
    <dbReference type="NCBI Taxonomy" id="1402135"/>
    <lineage>
        <taxon>Bacteria</taxon>
        <taxon>Pseudomonadati</taxon>
        <taxon>Pseudomonadota</taxon>
        <taxon>Alphaproteobacteria</taxon>
        <taxon>Rhodobacterales</taxon>
        <taxon>Roseobacteraceae</taxon>
        <taxon>Pseudosulfitobacter</taxon>
    </lineage>
</organism>
<dbReference type="GO" id="GO:0007059">
    <property type="term" value="P:chromosome segregation"/>
    <property type="evidence" value="ECO:0007669"/>
    <property type="project" value="TreeGrafter"/>
</dbReference>
<dbReference type="OrthoDB" id="9813122at2"/>
<name>A0A073IWS9_9RHOB</name>